<dbReference type="Pfam" id="PF00501">
    <property type="entry name" value="AMP-binding"/>
    <property type="match status" value="4"/>
</dbReference>
<dbReference type="InterPro" id="IPR020845">
    <property type="entry name" value="AMP-binding_CS"/>
</dbReference>
<proteinExistence type="predicted"/>
<dbReference type="CDD" id="cd19544">
    <property type="entry name" value="E-C_NRPS"/>
    <property type="match status" value="1"/>
</dbReference>
<organism evidence="5 6">
    <name type="scientific">Roseateles aquae</name>
    <dbReference type="NCBI Taxonomy" id="3077235"/>
    <lineage>
        <taxon>Bacteria</taxon>
        <taxon>Pseudomonadati</taxon>
        <taxon>Pseudomonadota</taxon>
        <taxon>Betaproteobacteria</taxon>
        <taxon>Burkholderiales</taxon>
        <taxon>Sphaerotilaceae</taxon>
        <taxon>Roseateles</taxon>
    </lineage>
</organism>
<feature type="domain" description="Carrier" evidence="4">
    <location>
        <begin position="1032"/>
        <end position="1107"/>
    </location>
</feature>
<evidence type="ECO:0000313" key="6">
    <source>
        <dbReference type="Proteomes" id="UP001246372"/>
    </source>
</evidence>
<evidence type="ECO:0000313" key="5">
    <source>
        <dbReference type="EMBL" id="MDT9002462.1"/>
    </source>
</evidence>
<evidence type="ECO:0000259" key="4">
    <source>
        <dbReference type="PROSITE" id="PS50075"/>
    </source>
</evidence>
<dbReference type="PANTHER" id="PTHR45527">
    <property type="entry name" value="NONRIBOSOMAL PEPTIDE SYNTHETASE"/>
    <property type="match status" value="1"/>
</dbReference>
<dbReference type="CDD" id="cd19531">
    <property type="entry name" value="LCL_NRPS-like"/>
    <property type="match status" value="3"/>
</dbReference>
<feature type="non-terminal residue" evidence="5">
    <location>
        <position position="4094"/>
    </location>
</feature>
<dbReference type="PANTHER" id="PTHR45527:SF14">
    <property type="entry name" value="PLIPASTATIN SYNTHASE SUBUNIT B"/>
    <property type="match status" value="1"/>
</dbReference>
<evidence type="ECO:0000256" key="2">
    <source>
        <dbReference type="ARBA" id="ARBA00022450"/>
    </source>
</evidence>
<dbReference type="PROSITE" id="PS00455">
    <property type="entry name" value="AMP_BINDING"/>
    <property type="match status" value="4"/>
</dbReference>
<dbReference type="NCBIfam" id="NF003417">
    <property type="entry name" value="PRK04813.1"/>
    <property type="match status" value="4"/>
</dbReference>
<dbReference type="Gene3D" id="2.30.38.10">
    <property type="entry name" value="Luciferase, Domain 3"/>
    <property type="match status" value="4"/>
</dbReference>
<dbReference type="PROSITE" id="PS50075">
    <property type="entry name" value="CARRIER"/>
    <property type="match status" value="3"/>
</dbReference>
<feature type="domain" description="Carrier" evidence="4">
    <location>
        <begin position="2089"/>
        <end position="2164"/>
    </location>
</feature>
<dbReference type="SUPFAM" id="SSF47336">
    <property type="entry name" value="ACP-like"/>
    <property type="match status" value="3"/>
</dbReference>
<comment type="caution">
    <text evidence="5">The sequence shown here is derived from an EMBL/GenBank/DDBJ whole genome shotgun (WGS) entry which is preliminary data.</text>
</comment>
<reference evidence="5" key="1">
    <citation type="submission" date="2023-09" db="EMBL/GenBank/DDBJ databases">
        <title>Paucibacter sp. APW11 Genome sequencing and assembly.</title>
        <authorList>
            <person name="Kim I."/>
        </authorList>
    </citation>
    <scope>NUCLEOTIDE SEQUENCE</scope>
    <source>
        <strain evidence="5">APW11</strain>
    </source>
</reference>
<dbReference type="Pfam" id="PF00550">
    <property type="entry name" value="PP-binding"/>
    <property type="match status" value="3"/>
</dbReference>
<dbReference type="InterPro" id="IPR009081">
    <property type="entry name" value="PP-bd_ACP"/>
</dbReference>
<comment type="cofactor">
    <cofactor evidence="1">
        <name>pantetheine 4'-phosphate</name>
        <dbReference type="ChEBI" id="CHEBI:47942"/>
    </cofactor>
</comment>
<gene>
    <name evidence="5" type="ORF">RQP53_24485</name>
</gene>
<evidence type="ECO:0000256" key="1">
    <source>
        <dbReference type="ARBA" id="ARBA00001957"/>
    </source>
</evidence>
<dbReference type="InterPro" id="IPR001242">
    <property type="entry name" value="Condensation_dom"/>
</dbReference>
<dbReference type="InterPro" id="IPR025110">
    <property type="entry name" value="AMP-bd_C"/>
</dbReference>
<dbReference type="Gene3D" id="3.30.559.10">
    <property type="entry name" value="Chloramphenicol acetyltransferase-like domain"/>
    <property type="match status" value="4"/>
</dbReference>
<dbReference type="CDD" id="cd12117">
    <property type="entry name" value="A_NRPS_Srf_like"/>
    <property type="match status" value="1"/>
</dbReference>
<protein>
    <submittedName>
        <fullName evidence="5">Amino acid adenylation domain-containing protein</fullName>
    </submittedName>
</protein>
<dbReference type="CDD" id="cd17643">
    <property type="entry name" value="A_NRPS_Cytc1-like"/>
    <property type="match status" value="1"/>
</dbReference>
<dbReference type="PROSITE" id="PS00012">
    <property type="entry name" value="PHOSPHOPANTETHEINE"/>
    <property type="match status" value="1"/>
</dbReference>
<dbReference type="InterPro" id="IPR000873">
    <property type="entry name" value="AMP-dep_synth/lig_dom"/>
</dbReference>
<dbReference type="CDD" id="cd05930">
    <property type="entry name" value="A_NRPS"/>
    <property type="match status" value="1"/>
</dbReference>
<dbReference type="Gene3D" id="1.10.1200.10">
    <property type="entry name" value="ACP-like"/>
    <property type="match status" value="3"/>
</dbReference>
<feature type="domain" description="Carrier" evidence="4">
    <location>
        <begin position="3158"/>
        <end position="3232"/>
    </location>
</feature>
<dbReference type="SMART" id="SM00823">
    <property type="entry name" value="PKS_PP"/>
    <property type="match status" value="3"/>
</dbReference>
<dbReference type="SUPFAM" id="SSF52777">
    <property type="entry name" value="CoA-dependent acyltransferases"/>
    <property type="match status" value="8"/>
</dbReference>
<dbReference type="EMBL" id="JAVXZY010000019">
    <property type="protein sequence ID" value="MDT9002462.1"/>
    <property type="molecule type" value="Genomic_DNA"/>
</dbReference>
<dbReference type="Proteomes" id="UP001246372">
    <property type="component" value="Unassembled WGS sequence"/>
</dbReference>
<dbReference type="InterPro" id="IPR006162">
    <property type="entry name" value="Ppantetheine_attach_site"/>
</dbReference>
<dbReference type="Gene3D" id="3.30.559.30">
    <property type="entry name" value="Nonribosomal peptide synthetase, condensation domain"/>
    <property type="match status" value="4"/>
</dbReference>
<keyword evidence="6" id="KW-1185">Reference proteome</keyword>
<evidence type="ECO:0000256" key="3">
    <source>
        <dbReference type="ARBA" id="ARBA00022553"/>
    </source>
</evidence>
<dbReference type="InterPro" id="IPR045851">
    <property type="entry name" value="AMP-bd_C_sf"/>
</dbReference>
<keyword evidence="3" id="KW-0597">Phosphoprotein</keyword>
<accession>A0ABU3PIT7</accession>
<dbReference type="InterPro" id="IPR010071">
    <property type="entry name" value="AA_adenyl_dom"/>
</dbReference>
<dbReference type="RefSeq" id="WP_315653359.1">
    <property type="nucleotide sequence ID" value="NZ_JAVXZY010000019.1"/>
</dbReference>
<dbReference type="InterPro" id="IPR036736">
    <property type="entry name" value="ACP-like_sf"/>
</dbReference>
<dbReference type="Gene3D" id="3.30.300.30">
    <property type="match status" value="3"/>
</dbReference>
<dbReference type="InterPro" id="IPR023213">
    <property type="entry name" value="CAT-like_dom_sf"/>
</dbReference>
<sequence>MTTQLPQDTAKNLTTLQRELLMLRLKRTAKAQASNVEALATIPSADRGQPMPLSWAQQRLWFLAQLDAAAGAAYRMPAALRLRGKLDRAALKATLDRIVARHENLRTHFIERGGEAVQVIAADDLGFALDELELAAGSGEDLARHREAFFARGFDLAAGPLIRGCLIRIADDEHVLLVDQHHIVTDGWSLGVFMREVGQLYAAFSQGLPDPLPPLAIQYADYAAWQRAWLQGKRLQTQLDYWRERLAGAPELLALPTDRPRPAQQSYAGAALAFEFDAGLSAELKVLANRHGATLYMVLLAGWAVLMARLSGQEDVVIGSPIANRQRGEVEGLIGFFANTLAMRVKASAELDVQALLAAVKRDTLDAYAHQDLPFEQVVDAVKPQRSLGHSPLFQTVLTLNNAPGGGSAPSIAGLRLESLDLAHTSAHFDLSVSLGEAAADATLAGTLEYATDLFDEATVRRWIGMYERVLRGMVGEAGERVGAIALLDEGERQLVLERFNDTAVAYAGRQAQGTIHGLVQAWARERGEALAVVFEGQGLSYAQLNERANRLAHVLIEAGVRPDDRVAICLERGLWQIVAQLAVLKAGGGYVPLDAHYPAERLAFICTDCEPKLLLTQQTLLASVEGWRPQTLGCLAIDTPEAMQGLQARPAQDPEVAELGPRHLAYVIYTSGSTGTPKGVMVEHRNVLRLVHHSSFAPLTPEDCVAHGASVAFDAATWEVWAALSSGARVLALSHETMLDPARLSAALIEGGASAMWLTAGLFNQYVDALQAAFAQLRYLLIGGDVLDVSVVRRLLARQQRPAQLINGYGPTETTTFASTHAISWSDAQQRSIPIGKPIANTQIYILDAQREPVPLGVAGELYIGGDGVARGYLKRDELTAERFVADPFSTEPAARLYKTGDLGRWRSDGTIEYLGRNDFQVKIRGFRIELGEIESRLAGCAGVREAVVLARGDEGQEKRLVAYVVAQATQPCELDIAALRGTLSRELPQYMVPSAFVVLEALPLTANGKLDRAALPAPDASAVVAREYEAPQGELEAAIAQIWAELLKLERVGRRDHFFELGGHSLLAVQLNSRLREQLGVEVALRTLFAQPVLADFAEQVGQAAPVGASEQGVIARADRAQALPLSWAQQRLWFLVQLDPAASAAYHMPAALRLQGKLDRAALQATLDRIVQRHESLRTRFVAQAGQALQLIDAEASFALEVREALDLPAQQRAFFAQGFDFASGPLIRGQLLRVAEEEHVLLIDQHHIITDGWSVGVLVREVSELYAAFSQGRSDPLPELAIQYADYAVWQRQWLQGERLQQQLDYWRARLSGAPELLALPTDRPRPALQSYSGTTKGFALDAQLTGALKLLSQRHGTTLFMTLLAGWAVLMARLSGQDDVVIGSPIAGRQRGELEGLIGFFANTLALRVSLAQGMDVAGLLSAVKQDTLDAYAHQDLPFEQVVDALKPQRSLAHSPLFQTMLTLNNRGLDADGLTLQGLNLAERLDTGASSSTQFDLALSISEREESITASLVYANALFDAATIERWLGAYERVLRAFVHDARAAIHRIDIVGAEERRLLLEGFNASGRVYQERGSVLRLFDAQVRDRGDAIALRAVAVGVQQLSYAQLDARANRLAHALIAHGVRVDDRVAICMERGINQVVAQLAVLKSGAGYVPLDARHPAARLGFMISDSQPVLLLTECALEAMLTACCQGVPCLLVDAPGAFDARPDHSPVPQELSASSLAYVIYTSGSTGEPKGVLNTHGGLANLAQAQIELFAVGPNSRVLQFASTSFDASVSELVMALCAGATLVIAAQEQLMPGAPLLTLLREQEVTHATLPSSAVMVFPDDAELPLECLVMAGEACPPQLARRWARRLAVFNAYGPSEATVCASAWRCTGDELDTVPIGAPIANVRIYILDAQREPVPLGVAGELYIGGDGVARGYLKRDELTAERFVADPFSTEPAARLYKTGDLGRWRSDGTIEYLGRNDFQVKIRGFRIELGEIESRLAGCAGVREAVVLARGDEGQEKRLVAYVVAQATQPGELDIAALRGTLSRELPQYMVPSAFVVLEALPLTANGKLDRAALPAPDASAVVAREYEAPQGELEAAIAQIWAELLKLERVGRRDHFFELGGHSLLAVQLNSRLREQLGVEVALRTLFEQPVLMAFAAQVAGAERGWLDLIQPVDRAQDLPLSWAQQRLWFLAQLDGAASSAYNMPAALRLQGPLDSAALKATLDRIVARHEILRTRFLQRGGEAVQVIDRSEAGFALAERDLRALQGHELDAAVQRLSLDHGASAFDLAGGPLIHGLLLKLADEEHVLLINQHHIISDGWSVGVLVREVGELYAAFSQGRVDPLPELAIQYADYAVWQRQWLQGERLQRQLDYWRTRLSGAPELLALPTDRPRPARQSYAGASIAMELDAPTTQGLRSLSHRHGTTLYMTLLAGWAVLMARLSGQDDVVIGSPIANRQHGQLEGLIGFFANTLALRVEFGEQADPSVAELLAMVRRNTLDAYAHQDLPFEQVVDALKPQRSLAHSPLFQTLLTLDSSGTNEHWELAGLALSRIDPPLRTAQFDLSLSAIDKAQTLHFDLLYATDLFDDVTMRRWLACFATVLAAMAADDGARVSQLRLLDAPQQQALLQAAFGNYREFPSERLIHELVAGQAAVRPDATALVFESRRLSYRELDEGANQVAHRLLALGVRAHDRVAVCMNRGIELVVGLLAVLKCGAAYVPLDPVHPADRLAMMLDDSSPTALLTQQDLQGALPDRALAQLLLDDLHAFADLPRTAPEIVLGGDALAYIIYTSGSTGRPKGVMVEHRQVARLLTATDPWFRFGAQDVWTLFHSYAFDFTVWEIWGSLGFGGRLVVVPSLCARSADDFYELLCREHVTVLNQTPSAFRQLIAAQARSSSEHQLREVIFGGEALDFSSLRPWVRRNPLARTRLVNMYGITETTVHVTFHVLDQTDIELGSSSVIGVPIPDLRLYILDRHLQPVPFGVVGEMYVGGAGVARGYLNRDALTAERFLHDPFAEASALGKARMYRTGDLARRLSDGRIEYLGRNDHQVKIRGFRIELGEIETRLASCDGVREAVVLARQDDATDKRLVAYLVTDTALDLAALRAQLSRDLPEYMVPTAFVPLPAFPLTANGKLDRAALPVPEQAALVTHAYEAPQGEVEQAFAAVWAELLKLERVGRHDHFFELGGHSLMVIEMVERLRRRGFQLQVQQVFIDATLAALAAHVERAGASVNEPAVIEALPRIPLGAQRLTPAMLPHLSLDEGALDALVARVPGGVGNIEQVFALSALQQGMLFHSLLETVGDPYLLRSILAFDARARLDAFVSALSQVVARHDSLRSAVFWEGLEQPLQVVCRAVELPVYEQQLTTGEGEAFEQLERLTDPRHQRLDLSRAPLLACHVMQDPANGEWLLAILNHHLISDHVSLEAMLDEIELILAGRAQELAPARQFGDHMAMSYGHDRAATEAAQRAYFAKQLADVDAPTAPFGVLGTQGGGADVEQAEHRLALPMARQLRDLARAQGVTPAVLFHLAWAQVLSLCTGQDEVVFGTVLSGRMRSQAGLAEVVGMLVNTLPLRINAREADPMQVYAQLRELVSHEQTPLTLAQQCSNVAPGLPLFTSTLNHRHSKANARGAGSAVATGMRYLLSDERTNFPIRAVVDDFGDVFSLSLHCRQVDPERLLSYWINALRALLDGKRSTTGLLPADEQRMLLDVFNRHAVRVRDSTQPALLHRRIEAQARHRPDAAALVYEGEQLSYRELNARANGLAHALIDAGVRPDDRVAICMERSVGLVVGLLAILKAGAGYVPLDPLQPAERLKFMLEDCAPKALLSERDGPAAGLLDVPTLAVDDGAVPGLPFDIADPVVPGLSPQHLAYVIYTSGSTGMPKGVMVEHHSVVNLFEALACTAYAHLAPGSRIALNASVSFDASVKGLVQLLAGHCLELIPQALRGDGPRLLGWLKQRRIDAFDCTPMQLDMLIQAGLLEVPELAHLSVVIGGEAIAPASWNALRGSTLKAFNVYGPTECTVDATIAAIHESGEQVQIGRPVANARIYILDRHGEPVPLGVAAELYIGGAGVGRGYLNREELTAERFL</sequence>
<keyword evidence="2" id="KW-0596">Phosphopantetheine</keyword>
<dbReference type="Gene3D" id="3.40.50.980">
    <property type="match status" value="8"/>
</dbReference>
<dbReference type="NCBIfam" id="TIGR01733">
    <property type="entry name" value="AA-adenyl-dom"/>
    <property type="match status" value="3"/>
</dbReference>
<dbReference type="SUPFAM" id="SSF56801">
    <property type="entry name" value="Acetyl-CoA synthetase-like"/>
    <property type="match status" value="4"/>
</dbReference>
<dbReference type="InterPro" id="IPR020806">
    <property type="entry name" value="PKS_PP-bd"/>
</dbReference>
<dbReference type="Pfam" id="PF00668">
    <property type="entry name" value="Condensation"/>
    <property type="match status" value="4"/>
</dbReference>
<dbReference type="Pfam" id="PF13193">
    <property type="entry name" value="AMP-binding_C"/>
    <property type="match status" value="3"/>
</dbReference>
<name>A0ABU3PIT7_9BURK</name>